<dbReference type="InterPro" id="IPR000045">
    <property type="entry name" value="Prepilin_IV_endopep_pep"/>
</dbReference>
<evidence type="ECO:0000256" key="2">
    <source>
        <dbReference type="SAM" id="Phobius"/>
    </source>
</evidence>
<organism evidence="4 5">
    <name type="scientific">Zhihengliuella halotolerans</name>
    <dbReference type="NCBI Taxonomy" id="370736"/>
    <lineage>
        <taxon>Bacteria</taxon>
        <taxon>Bacillati</taxon>
        <taxon>Actinomycetota</taxon>
        <taxon>Actinomycetes</taxon>
        <taxon>Micrococcales</taxon>
        <taxon>Micrococcaceae</taxon>
        <taxon>Zhihengliuella</taxon>
    </lineage>
</organism>
<dbReference type="GO" id="GO:0005886">
    <property type="term" value="C:plasma membrane"/>
    <property type="evidence" value="ECO:0007669"/>
    <property type="project" value="TreeGrafter"/>
</dbReference>
<dbReference type="GO" id="GO:0006465">
    <property type="term" value="P:signal peptide processing"/>
    <property type="evidence" value="ECO:0007669"/>
    <property type="project" value="TreeGrafter"/>
</dbReference>
<dbReference type="PANTHER" id="PTHR30487">
    <property type="entry name" value="TYPE 4 PREPILIN-LIKE PROTEINS LEADER PEPTIDE-PROCESSING ENZYME"/>
    <property type="match status" value="1"/>
</dbReference>
<proteinExistence type="inferred from homology"/>
<dbReference type="AlphaFoldDB" id="A0A4Q8AE84"/>
<dbReference type="GO" id="GO:0008168">
    <property type="term" value="F:methyltransferase activity"/>
    <property type="evidence" value="ECO:0007669"/>
    <property type="project" value="UniProtKB-KW"/>
</dbReference>
<comment type="caution">
    <text evidence="4">The sequence shown here is derived from an EMBL/GenBank/DDBJ whole genome shotgun (WGS) entry which is preliminary data.</text>
</comment>
<accession>A0A4Q8AE84</accession>
<keyword evidence="2" id="KW-0812">Transmembrane</keyword>
<keyword evidence="2" id="KW-1133">Transmembrane helix</keyword>
<evidence type="ECO:0000313" key="4">
    <source>
        <dbReference type="EMBL" id="RZU62101.1"/>
    </source>
</evidence>
<evidence type="ECO:0000256" key="1">
    <source>
        <dbReference type="ARBA" id="ARBA00005801"/>
    </source>
</evidence>
<keyword evidence="4" id="KW-0808">Transferase</keyword>
<dbReference type="Gene3D" id="1.20.120.1220">
    <property type="match status" value="1"/>
</dbReference>
<dbReference type="PANTHER" id="PTHR30487:SF0">
    <property type="entry name" value="PREPILIN LEADER PEPTIDASE_N-METHYLTRANSFERASE-RELATED"/>
    <property type="match status" value="1"/>
</dbReference>
<dbReference type="InterPro" id="IPR050882">
    <property type="entry name" value="Prepilin_peptidase/N-MTase"/>
</dbReference>
<feature type="transmembrane region" description="Helical" evidence="2">
    <location>
        <begin position="150"/>
        <end position="167"/>
    </location>
</feature>
<comment type="similarity">
    <text evidence="1">Belongs to the peptidase A24 family.</text>
</comment>
<reference evidence="4 5" key="1">
    <citation type="submission" date="2019-02" db="EMBL/GenBank/DDBJ databases">
        <title>Sequencing the genomes of 1000 actinobacteria strains.</title>
        <authorList>
            <person name="Klenk H.-P."/>
        </authorList>
    </citation>
    <scope>NUCLEOTIDE SEQUENCE [LARGE SCALE GENOMIC DNA]</scope>
    <source>
        <strain evidence="4 5">DSM 17364</strain>
    </source>
</reference>
<feature type="transmembrane region" description="Helical" evidence="2">
    <location>
        <begin position="15"/>
        <end position="36"/>
    </location>
</feature>
<evidence type="ECO:0000259" key="3">
    <source>
        <dbReference type="Pfam" id="PF01478"/>
    </source>
</evidence>
<keyword evidence="4" id="KW-0489">Methyltransferase</keyword>
<feature type="domain" description="Prepilin type IV endopeptidase peptidase" evidence="3">
    <location>
        <begin position="26"/>
        <end position="136"/>
    </location>
</feature>
<gene>
    <name evidence="4" type="ORF">EV380_1689</name>
</gene>
<dbReference type="GO" id="GO:0004190">
    <property type="term" value="F:aspartic-type endopeptidase activity"/>
    <property type="evidence" value="ECO:0007669"/>
    <property type="project" value="InterPro"/>
</dbReference>
<dbReference type="Proteomes" id="UP000292685">
    <property type="component" value="Unassembled WGS sequence"/>
</dbReference>
<keyword evidence="2" id="KW-0472">Membrane</keyword>
<sequence length="168" mass="17630">MGMVSVFSAYASSILSLWLLALAVVVFVFLGTRLAIIDARTHRLPNRIVGPWYLVAAALMGSAALFAGQGSDAWRMLAGGAILFGVYLVLHLIQPKGMGMGDVKLAGVLGMHLGLASWQHLLLGTFASFLLGGLYAMVLVLTKKANLKSSIPFGPFMIVGTAAALLVG</sequence>
<name>A0A4Q8AE84_9MICC</name>
<feature type="transmembrane region" description="Helical" evidence="2">
    <location>
        <begin position="48"/>
        <end position="67"/>
    </location>
</feature>
<feature type="transmembrane region" description="Helical" evidence="2">
    <location>
        <begin position="105"/>
        <end position="138"/>
    </location>
</feature>
<dbReference type="GO" id="GO:0032259">
    <property type="term" value="P:methylation"/>
    <property type="evidence" value="ECO:0007669"/>
    <property type="project" value="UniProtKB-KW"/>
</dbReference>
<dbReference type="EMBL" id="SHLA01000001">
    <property type="protein sequence ID" value="RZU62101.1"/>
    <property type="molecule type" value="Genomic_DNA"/>
</dbReference>
<protein>
    <submittedName>
        <fullName evidence="4">Leader peptidase (Prepilin peptidase)/N-methyltransferase</fullName>
    </submittedName>
</protein>
<feature type="transmembrane region" description="Helical" evidence="2">
    <location>
        <begin position="73"/>
        <end position="93"/>
    </location>
</feature>
<dbReference type="Pfam" id="PF01478">
    <property type="entry name" value="Peptidase_A24"/>
    <property type="match status" value="1"/>
</dbReference>
<keyword evidence="5" id="KW-1185">Reference proteome</keyword>
<evidence type="ECO:0000313" key="5">
    <source>
        <dbReference type="Proteomes" id="UP000292685"/>
    </source>
</evidence>